<comment type="caution">
    <text evidence="1">The sequence shown here is derived from an EMBL/GenBank/DDBJ whole genome shotgun (WGS) entry which is preliminary data.</text>
</comment>
<proteinExistence type="predicted"/>
<dbReference type="Proteomes" id="UP001148662">
    <property type="component" value="Unassembled WGS sequence"/>
</dbReference>
<organism evidence="1 2">
    <name type="scientific">Phlebia brevispora</name>
    <dbReference type="NCBI Taxonomy" id="194682"/>
    <lineage>
        <taxon>Eukaryota</taxon>
        <taxon>Fungi</taxon>
        <taxon>Dikarya</taxon>
        <taxon>Basidiomycota</taxon>
        <taxon>Agaricomycotina</taxon>
        <taxon>Agaricomycetes</taxon>
        <taxon>Polyporales</taxon>
        <taxon>Meruliaceae</taxon>
        <taxon>Phlebia</taxon>
    </lineage>
</organism>
<evidence type="ECO:0000313" key="2">
    <source>
        <dbReference type="Proteomes" id="UP001148662"/>
    </source>
</evidence>
<reference evidence="1" key="1">
    <citation type="submission" date="2022-07" db="EMBL/GenBank/DDBJ databases">
        <title>Genome Sequence of Phlebia brevispora.</title>
        <authorList>
            <person name="Buettner E."/>
        </authorList>
    </citation>
    <scope>NUCLEOTIDE SEQUENCE</scope>
    <source>
        <strain evidence="1">MPL23</strain>
    </source>
</reference>
<sequence>MATNFSSVPILDYSLLSDSATRPKFISDLQNALINVGFFYISRTPVVPEDVEAVIRDAPKFFDLPAEEKERIRMIHSPHFFGYSRFGAELTKGKVDQREQFDFGTLYEESYRPGDPEYRKLWGPSQWPDEKLLPGFKDTYVRYVQQVNKLGDELLTLIAEALHLPSNAFSRFREPGGNQNRAKVVKYPVPEDDSSDQGVGPHFDGGFLTLLLQASLHRGLQVQNRAGEWIDAPPIPGTFVVNIGKALETVTQGVAIATSHRVISPAKGSTPRYSIPFFQMITQDLIIGKAVLDIPPEILALKEARGKVASDSVNYAEYNELPAGQVALIGRVKYVVCSSVLTRWDRVNHPTAV</sequence>
<name>A0ACC1T308_9APHY</name>
<gene>
    <name evidence="1" type="ORF">NM688_g4409</name>
</gene>
<accession>A0ACC1T308</accession>
<evidence type="ECO:0000313" key="1">
    <source>
        <dbReference type="EMBL" id="KAJ3551960.1"/>
    </source>
</evidence>
<protein>
    <submittedName>
        <fullName evidence="1">Uncharacterized protein</fullName>
    </submittedName>
</protein>
<keyword evidence="2" id="KW-1185">Reference proteome</keyword>
<dbReference type="EMBL" id="JANHOG010000725">
    <property type="protein sequence ID" value="KAJ3551960.1"/>
    <property type="molecule type" value="Genomic_DNA"/>
</dbReference>